<dbReference type="Gene3D" id="3.40.50.1000">
    <property type="entry name" value="HAD superfamily/HAD-like"/>
    <property type="match status" value="1"/>
</dbReference>
<dbReference type="InterPro" id="IPR036412">
    <property type="entry name" value="HAD-like_sf"/>
</dbReference>
<dbReference type="Proteomes" id="UP001214854">
    <property type="component" value="Unassembled WGS sequence"/>
</dbReference>
<dbReference type="InterPro" id="IPR022565">
    <property type="entry name" value="DUF2608"/>
</dbReference>
<keyword evidence="4" id="KW-1185">Reference proteome</keyword>
<evidence type="ECO:0000256" key="1">
    <source>
        <dbReference type="ARBA" id="ARBA00022729"/>
    </source>
</evidence>
<dbReference type="SUPFAM" id="SSF56784">
    <property type="entry name" value="HAD-like"/>
    <property type="match status" value="1"/>
</dbReference>
<evidence type="ECO:0000256" key="2">
    <source>
        <dbReference type="SAM" id="SignalP"/>
    </source>
</evidence>
<dbReference type="EMBL" id="JAQQKX010000006">
    <property type="protein sequence ID" value="MDC7683541.1"/>
    <property type="molecule type" value="Genomic_DNA"/>
</dbReference>
<protein>
    <submittedName>
        <fullName evidence="3">DUF2608 domain-containing protein</fullName>
    </submittedName>
</protein>
<comment type="caution">
    <text evidence="3">The sequence shown here is derived from an EMBL/GenBank/DDBJ whole genome shotgun (WGS) entry which is preliminary data.</text>
</comment>
<reference evidence="3 4" key="1">
    <citation type="submission" date="2023-01" db="EMBL/GenBank/DDBJ databases">
        <title>Novel species of the genus Asticcacaulis isolated from rivers.</title>
        <authorList>
            <person name="Lu H."/>
        </authorList>
    </citation>
    <scope>NUCLEOTIDE SEQUENCE [LARGE SCALE GENOMIC DNA]</scope>
    <source>
        <strain evidence="3 4">BYS171W</strain>
    </source>
</reference>
<gene>
    <name evidence="3" type="ORF">PQU92_09655</name>
</gene>
<dbReference type="RefSeq" id="WP_272748006.1">
    <property type="nucleotide sequence ID" value="NZ_JAQQKX010000006.1"/>
</dbReference>
<dbReference type="InterPro" id="IPR023214">
    <property type="entry name" value="HAD_sf"/>
</dbReference>
<keyword evidence="1 2" id="KW-0732">Signal</keyword>
<evidence type="ECO:0000313" key="4">
    <source>
        <dbReference type="Proteomes" id="UP001214854"/>
    </source>
</evidence>
<accession>A0ABT5HVS6</accession>
<feature type="chain" id="PRO_5046626200" evidence="2">
    <location>
        <begin position="30"/>
        <end position="324"/>
    </location>
</feature>
<evidence type="ECO:0000313" key="3">
    <source>
        <dbReference type="EMBL" id="MDC7683541.1"/>
    </source>
</evidence>
<dbReference type="Pfam" id="PF11019">
    <property type="entry name" value="DUF2608"/>
    <property type="match status" value="1"/>
</dbReference>
<proteinExistence type="predicted"/>
<organism evidence="3 4">
    <name type="scientific">Asticcacaulis aquaticus</name>
    <dbReference type="NCBI Taxonomy" id="2984212"/>
    <lineage>
        <taxon>Bacteria</taxon>
        <taxon>Pseudomonadati</taxon>
        <taxon>Pseudomonadota</taxon>
        <taxon>Alphaproteobacteria</taxon>
        <taxon>Caulobacterales</taxon>
        <taxon>Caulobacteraceae</taxon>
        <taxon>Asticcacaulis</taxon>
    </lineage>
</organism>
<name>A0ABT5HVS6_9CAUL</name>
<feature type="signal peptide" evidence="2">
    <location>
        <begin position="1"/>
        <end position="29"/>
    </location>
</feature>
<sequence length="324" mass="35798">MRDYRPRKLMGSFKIMAFGLALLAQTALAQTAHPELSPEGFYSVTDLKVPVEKALSEHAHKKRVLVVFDIDDTILTMPQDLGSEGWLAERMAEVRAKTPEGQAPNYEPIFFEQAVWYQVTNMMPTQPDGPALIASLQDSGLPVFALTARNPALRGSTERVLELNKIDLSKAPECIKPLCTKSGRLRDAEIRAAGQKLNVALLNTPYKDITVSDGIMMTTGQDKGIMLRLLAGSLGQKFDAVIFVDDSKRNIENVVRAAKDMTVPVYIYRYERIWPKVAAIHATPERMRTADTIAETTLKIMCLAVVSDLCSAPPIAQTPLEVAQ</sequence>